<keyword evidence="2" id="KW-1185">Reference proteome</keyword>
<proteinExistence type="predicted"/>
<comment type="caution">
    <text evidence="1">The sequence shown here is derived from an EMBL/GenBank/DDBJ whole genome shotgun (WGS) entry which is preliminary data.</text>
</comment>
<gene>
    <name evidence="1" type="ORF">EJ04DRAFT_436516</name>
</gene>
<dbReference type="EMBL" id="ML996144">
    <property type="protein sequence ID" value="KAF2734730.1"/>
    <property type="molecule type" value="Genomic_DNA"/>
</dbReference>
<dbReference type="OrthoDB" id="3944493at2759"/>
<dbReference type="Proteomes" id="UP000799444">
    <property type="component" value="Unassembled WGS sequence"/>
</dbReference>
<organism evidence="1 2">
    <name type="scientific">Polyplosphaeria fusca</name>
    <dbReference type="NCBI Taxonomy" id="682080"/>
    <lineage>
        <taxon>Eukaryota</taxon>
        <taxon>Fungi</taxon>
        <taxon>Dikarya</taxon>
        <taxon>Ascomycota</taxon>
        <taxon>Pezizomycotina</taxon>
        <taxon>Dothideomycetes</taxon>
        <taxon>Pleosporomycetidae</taxon>
        <taxon>Pleosporales</taxon>
        <taxon>Tetraplosphaeriaceae</taxon>
        <taxon>Polyplosphaeria</taxon>
    </lineage>
</organism>
<dbReference type="AlphaFoldDB" id="A0A9P4V3W0"/>
<reference evidence="1" key="1">
    <citation type="journal article" date="2020" name="Stud. Mycol.">
        <title>101 Dothideomycetes genomes: a test case for predicting lifestyles and emergence of pathogens.</title>
        <authorList>
            <person name="Haridas S."/>
            <person name="Albert R."/>
            <person name="Binder M."/>
            <person name="Bloem J."/>
            <person name="Labutti K."/>
            <person name="Salamov A."/>
            <person name="Andreopoulos B."/>
            <person name="Baker S."/>
            <person name="Barry K."/>
            <person name="Bills G."/>
            <person name="Bluhm B."/>
            <person name="Cannon C."/>
            <person name="Castanera R."/>
            <person name="Culley D."/>
            <person name="Daum C."/>
            <person name="Ezra D."/>
            <person name="Gonzalez J."/>
            <person name="Henrissat B."/>
            <person name="Kuo A."/>
            <person name="Liang C."/>
            <person name="Lipzen A."/>
            <person name="Lutzoni F."/>
            <person name="Magnuson J."/>
            <person name="Mondo S."/>
            <person name="Nolan M."/>
            <person name="Ohm R."/>
            <person name="Pangilinan J."/>
            <person name="Park H.-J."/>
            <person name="Ramirez L."/>
            <person name="Alfaro M."/>
            <person name="Sun H."/>
            <person name="Tritt A."/>
            <person name="Yoshinaga Y."/>
            <person name="Zwiers L.-H."/>
            <person name="Turgeon B."/>
            <person name="Goodwin S."/>
            <person name="Spatafora J."/>
            <person name="Crous P."/>
            <person name="Grigoriev I."/>
        </authorList>
    </citation>
    <scope>NUCLEOTIDE SEQUENCE</scope>
    <source>
        <strain evidence="1">CBS 125425</strain>
    </source>
</reference>
<evidence type="ECO:0000313" key="1">
    <source>
        <dbReference type="EMBL" id="KAF2734730.1"/>
    </source>
</evidence>
<sequence length="224" mass="24524">MIRNSSTQNRAALKSPTQLLRDRLGLSPKKKLEEKVRVFTAPAPMIGGCVLPGPSAAPGAMGTGIVGRDVRARTQAGGRAAWWCKFDRLVVFDGVDAEGKVCTRSSKGLSIARRRGDAETVVIALECGHCRDMLRREEWKYDVRVCKRGVCWDCRERCAWEAEQERVRNGASEDGRERADSVVQDAALGQEVDLCVKAGIEVVERGTIEVVGGIEERLDAVVEA</sequence>
<name>A0A9P4V3W0_9PLEO</name>
<accession>A0A9P4V3W0</accession>
<protein>
    <submittedName>
        <fullName evidence="1">Uncharacterized protein</fullName>
    </submittedName>
</protein>
<evidence type="ECO:0000313" key="2">
    <source>
        <dbReference type="Proteomes" id="UP000799444"/>
    </source>
</evidence>